<accession>A0A401TZP6</accession>
<comment type="caution">
    <text evidence="1">The sequence shown here is derived from an EMBL/GenBank/DDBJ whole genome shotgun (WGS) entry which is preliminary data.</text>
</comment>
<proteinExistence type="predicted"/>
<sequence>MRFGSPVPCAAFPSPSASLLETFRFPRHITQLHPQHRRLLSQRRQKSR</sequence>
<dbReference type="AlphaFoldDB" id="A0A401TZP6"/>
<evidence type="ECO:0000313" key="2">
    <source>
        <dbReference type="Proteomes" id="UP000287033"/>
    </source>
</evidence>
<gene>
    <name evidence="1" type="ORF">chiPu_0032438</name>
</gene>
<protein>
    <submittedName>
        <fullName evidence="1">Uncharacterized protein</fullName>
    </submittedName>
</protein>
<dbReference type="Proteomes" id="UP000287033">
    <property type="component" value="Unassembled WGS sequence"/>
</dbReference>
<name>A0A401TZP6_CHIPU</name>
<feature type="non-terminal residue" evidence="1">
    <location>
        <position position="48"/>
    </location>
</feature>
<keyword evidence="2" id="KW-1185">Reference proteome</keyword>
<dbReference type="EMBL" id="BEZZ01236707">
    <property type="protein sequence ID" value="GCC48121.1"/>
    <property type="molecule type" value="Genomic_DNA"/>
</dbReference>
<evidence type="ECO:0000313" key="1">
    <source>
        <dbReference type="EMBL" id="GCC48121.1"/>
    </source>
</evidence>
<organism evidence="1 2">
    <name type="scientific">Chiloscyllium punctatum</name>
    <name type="common">Brownbanded bambooshark</name>
    <name type="synonym">Hemiscyllium punctatum</name>
    <dbReference type="NCBI Taxonomy" id="137246"/>
    <lineage>
        <taxon>Eukaryota</taxon>
        <taxon>Metazoa</taxon>
        <taxon>Chordata</taxon>
        <taxon>Craniata</taxon>
        <taxon>Vertebrata</taxon>
        <taxon>Chondrichthyes</taxon>
        <taxon>Elasmobranchii</taxon>
        <taxon>Galeomorphii</taxon>
        <taxon>Galeoidea</taxon>
        <taxon>Orectolobiformes</taxon>
        <taxon>Hemiscylliidae</taxon>
        <taxon>Chiloscyllium</taxon>
    </lineage>
</organism>
<reference evidence="1 2" key="1">
    <citation type="journal article" date="2018" name="Nat. Ecol. Evol.">
        <title>Shark genomes provide insights into elasmobranch evolution and the origin of vertebrates.</title>
        <authorList>
            <person name="Hara Y"/>
            <person name="Yamaguchi K"/>
            <person name="Onimaru K"/>
            <person name="Kadota M"/>
            <person name="Koyanagi M"/>
            <person name="Keeley SD"/>
            <person name="Tatsumi K"/>
            <person name="Tanaka K"/>
            <person name="Motone F"/>
            <person name="Kageyama Y"/>
            <person name="Nozu R"/>
            <person name="Adachi N"/>
            <person name="Nishimura O"/>
            <person name="Nakagawa R"/>
            <person name="Tanegashima C"/>
            <person name="Kiyatake I"/>
            <person name="Matsumoto R"/>
            <person name="Murakumo K"/>
            <person name="Nishida K"/>
            <person name="Terakita A"/>
            <person name="Kuratani S"/>
            <person name="Sato K"/>
            <person name="Hyodo S Kuraku.S."/>
        </authorList>
    </citation>
    <scope>NUCLEOTIDE SEQUENCE [LARGE SCALE GENOMIC DNA]</scope>
</reference>